<proteinExistence type="predicted"/>
<keyword evidence="2" id="KW-1185">Reference proteome</keyword>
<accession>A0A6G1I3F3</accession>
<organism evidence="1 2">
    <name type="scientific">Trichodelitschia bisporula</name>
    <dbReference type="NCBI Taxonomy" id="703511"/>
    <lineage>
        <taxon>Eukaryota</taxon>
        <taxon>Fungi</taxon>
        <taxon>Dikarya</taxon>
        <taxon>Ascomycota</taxon>
        <taxon>Pezizomycotina</taxon>
        <taxon>Dothideomycetes</taxon>
        <taxon>Dothideomycetes incertae sedis</taxon>
        <taxon>Phaeotrichales</taxon>
        <taxon>Phaeotrichaceae</taxon>
        <taxon>Trichodelitschia</taxon>
    </lineage>
</organism>
<name>A0A6G1I3F3_9PEZI</name>
<dbReference type="AlphaFoldDB" id="A0A6G1I3F3"/>
<evidence type="ECO:0000313" key="1">
    <source>
        <dbReference type="EMBL" id="KAF2402599.1"/>
    </source>
</evidence>
<reference evidence="1" key="1">
    <citation type="journal article" date="2020" name="Stud. Mycol.">
        <title>101 Dothideomycetes genomes: a test case for predicting lifestyles and emergence of pathogens.</title>
        <authorList>
            <person name="Haridas S."/>
            <person name="Albert R."/>
            <person name="Binder M."/>
            <person name="Bloem J."/>
            <person name="Labutti K."/>
            <person name="Salamov A."/>
            <person name="Andreopoulos B."/>
            <person name="Baker S."/>
            <person name="Barry K."/>
            <person name="Bills G."/>
            <person name="Bluhm B."/>
            <person name="Cannon C."/>
            <person name="Castanera R."/>
            <person name="Culley D."/>
            <person name="Daum C."/>
            <person name="Ezra D."/>
            <person name="Gonzalez J."/>
            <person name="Henrissat B."/>
            <person name="Kuo A."/>
            <person name="Liang C."/>
            <person name="Lipzen A."/>
            <person name="Lutzoni F."/>
            <person name="Magnuson J."/>
            <person name="Mondo S."/>
            <person name="Nolan M."/>
            <person name="Ohm R."/>
            <person name="Pangilinan J."/>
            <person name="Park H.-J."/>
            <person name="Ramirez L."/>
            <person name="Alfaro M."/>
            <person name="Sun H."/>
            <person name="Tritt A."/>
            <person name="Yoshinaga Y."/>
            <person name="Zwiers L.-H."/>
            <person name="Turgeon B."/>
            <person name="Goodwin S."/>
            <person name="Spatafora J."/>
            <person name="Crous P."/>
            <person name="Grigoriev I."/>
        </authorList>
    </citation>
    <scope>NUCLEOTIDE SEQUENCE</scope>
    <source>
        <strain evidence="1">CBS 262.69</strain>
    </source>
</reference>
<dbReference type="EMBL" id="ML996691">
    <property type="protein sequence ID" value="KAF2402599.1"/>
    <property type="molecule type" value="Genomic_DNA"/>
</dbReference>
<gene>
    <name evidence="1" type="ORF">EJ06DRAFT_555205</name>
</gene>
<sequence length="173" mass="18772">MDRSSSALTCHATSSRSSTVPAGLVKQCCIECTRTIATRGYACDMCPHNNVKCGGCRFSGKECQTIPEGMITRVNALIKAYTAYARKPTNPNAKRALDKKQASHNKKLDAAMQVVAPGTEGDDCCQWGSMAQNTRDVGVMIRDLMALNLFHVNSQREEKGLPPVRVEGGKVHV</sequence>
<evidence type="ECO:0000313" key="2">
    <source>
        <dbReference type="Proteomes" id="UP000799640"/>
    </source>
</evidence>
<dbReference type="Proteomes" id="UP000799640">
    <property type="component" value="Unassembled WGS sequence"/>
</dbReference>
<protein>
    <submittedName>
        <fullName evidence="1">Uncharacterized protein</fullName>
    </submittedName>
</protein>